<dbReference type="PANTHER" id="PTHR31001:SF85">
    <property type="entry name" value="ZN(II)2CYS6 TRANSCRIPTION FACTOR (EUROFUNG)"/>
    <property type="match status" value="1"/>
</dbReference>
<dbReference type="CDD" id="cd12148">
    <property type="entry name" value="fungal_TF_MHR"/>
    <property type="match status" value="1"/>
</dbReference>
<keyword evidence="2" id="KW-0539">Nucleus</keyword>
<dbReference type="GO" id="GO:0006351">
    <property type="term" value="P:DNA-templated transcription"/>
    <property type="evidence" value="ECO:0007669"/>
    <property type="project" value="InterPro"/>
</dbReference>
<evidence type="ECO:0000313" key="5">
    <source>
        <dbReference type="EMBL" id="KAK2612678.1"/>
    </source>
</evidence>
<organism evidence="5 6">
    <name type="scientific">Conoideocrella luteorostrata</name>
    <dbReference type="NCBI Taxonomy" id="1105319"/>
    <lineage>
        <taxon>Eukaryota</taxon>
        <taxon>Fungi</taxon>
        <taxon>Dikarya</taxon>
        <taxon>Ascomycota</taxon>
        <taxon>Pezizomycotina</taxon>
        <taxon>Sordariomycetes</taxon>
        <taxon>Hypocreomycetidae</taxon>
        <taxon>Hypocreales</taxon>
        <taxon>Clavicipitaceae</taxon>
        <taxon>Conoideocrella</taxon>
    </lineage>
</organism>
<comment type="subcellular location">
    <subcellularLocation>
        <location evidence="1">Nucleus</location>
    </subcellularLocation>
</comment>
<dbReference type="InterPro" id="IPR007219">
    <property type="entry name" value="XnlR_reg_dom"/>
</dbReference>
<evidence type="ECO:0000256" key="2">
    <source>
        <dbReference type="ARBA" id="ARBA00023242"/>
    </source>
</evidence>
<comment type="caution">
    <text evidence="5">The sequence shown here is derived from an EMBL/GenBank/DDBJ whole genome shotgun (WGS) entry which is preliminary data.</text>
</comment>
<sequence length="588" mass="67384">MSRCEELLKEYAPVGRTGTEPSHPRTKSGAPFEPRPSDTESSASYIMTRDDGNVRFTDNFGTVMMREELMAIQNSIKYTGPGLEQTPTEIDTTRYTALTAQDVEYSDPTSSPNDQPGSVETIKLWQYFLERVNPLSKIIHVPTLEPYVMRAAVGMHMIPFEYQALIYSICSMAVVAMSEQESVNLFGFSRDSMLRQFNINTKRALMKYRHLDNYSMVTLQALLFYLHSFEDKVDKDVSWVTSGIVVRMAFSMGYHRDGERMGFSPFETEMRRRIWSQVIVQDVKNALLSGLNAATLPLEWDTKQPLNINDADMDPNSDAPIVTREGPSEMAFVLVVHIIYAYKIDCDNHTDVRDHEGILLGIPMADNATTQHAVRERYRKQGEDLKKALGNFAERYIDTSAGRIHVAASKLQAAVSEKLSDAIMPMKEQPEWGVEIFNWKDNLFKLLTMSMEYQYELHDEMTKLGFQWYMKMQFYSDMMSAVTSHLYNRPLGSLADRGWRTVEKIYHQYPNLLDLTQKQHVLQAQFTLKAWESRKAALVQRGGTFEDPAYILSLRQKISELEAQKSNIDVQIDWDALWAEDATRSSVL</sequence>
<dbReference type="Proteomes" id="UP001251528">
    <property type="component" value="Unassembled WGS sequence"/>
</dbReference>
<name>A0AAJ0CY60_9HYPO</name>
<dbReference type="GO" id="GO:0005634">
    <property type="term" value="C:nucleus"/>
    <property type="evidence" value="ECO:0007669"/>
    <property type="project" value="UniProtKB-SubCell"/>
</dbReference>
<dbReference type="Pfam" id="PF04082">
    <property type="entry name" value="Fungal_trans"/>
    <property type="match status" value="1"/>
</dbReference>
<protein>
    <recommendedName>
        <fullName evidence="4">Xylanolytic transcriptional activator regulatory domain-containing protein</fullName>
    </recommendedName>
</protein>
<proteinExistence type="predicted"/>
<feature type="region of interest" description="Disordered" evidence="3">
    <location>
        <begin position="1"/>
        <end position="45"/>
    </location>
</feature>
<dbReference type="SMART" id="SM00906">
    <property type="entry name" value="Fungal_trans"/>
    <property type="match status" value="1"/>
</dbReference>
<evidence type="ECO:0000259" key="4">
    <source>
        <dbReference type="SMART" id="SM00906"/>
    </source>
</evidence>
<evidence type="ECO:0000256" key="3">
    <source>
        <dbReference type="SAM" id="MobiDB-lite"/>
    </source>
</evidence>
<dbReference type="GO" id="GO:0008270">
    <property type="term" value="F:zinc ion binding"/>
    <property type="evidence" value="ECO:0007669"/>
    <property type="project" value="InterPro"/>
</dbReference>
<dbReference type="EMBL" id="JASWJB010000013">
    <property type="protein sequence ID" value="KAK2612678.1"/>
    <property type="molecule type" value="Genomic_DNA"/>
</dbReference>
<dbReference type="InterPro" id="IPR050613">
    <property type="entry name" value="Sec_Metabolite_Reg"/>
</dbReference>
<dbReference type="GO" id="GO:0003677">
    <property type="term" value="F:DNA binding"/>
    <property type="evidence" value="ECO:0007669"/>
    <property type="project" value="InterPro"/>
</dbReference>
<gene>
    <name evidence="5" type="ORF">QQS21_001295</name>
</gene>
<keyword evidence="6" id="KW-1185">Reference proteome</keyword>
<evidence type="ECO:0000256" key="1">
    <source>
        <dbReference type="ARBA" id="ARBA00004123"/>
    </source>
</evidence>
<dbReference type="AlphaFoldDB" id="A0AAJ0CY60"/>
<accession>A0AAJ0CY60</accession>
<dbReference type="PANTHER" id="PTHR31001">
    <property type="entry name" value="UNCHARACTERIZED TRANSCRIPTIONAL REGULATORY PROTEIN"/>
    <property type="match status" value="1"/>
</dbReference>
<evidence type="ECO:0000313" key="6">
    <source>
        <dbReference type="Proteomes" id="UP001251528"/>
    </source>
</evidence>
<reference evidence="5" key="1">
    <citation type="submission" date="2023-06" db="EMBL/GenBank/DDBJ databases">
        <title>Conoideocrella luteorostrata (Hypocreales: Clavicipitaceae), a potential biocontrol fungus for elongate hemlock scale in United States Christmas tree production areas.</title>
        <authorList>
            <person name="Barrett H."/>
            <person name="Lovett B."/>
            <person name="Macias A.M."/>
            <person name="Stajich J.E."/>
            <person name="Kasson M.T."/>
        </authorList>
    </citation>
    <scope>NUCLEOTIDE SEQUENCE</scope>
    <source>
        <strain evidence="5">ARSEF 14590</strain>
    </source>
</reference>
<feature type="domain" description="Xylanolytic transcriptional activator regulatory" evidence="4">
    <location>
        <begin position="238"/>
        <end position="311"/>
    </location>
</feature>